<evidence type="ECO:0000256" key="1">
    <source>
        <dbReference type="SAM" id="MobiDB-lite"/>
    </source>
</evidence>
<sequence length="384" mass="42228">MTSSIPSRWESVSRQHERIRLSIDNRLRKIDAELKELDALREGLTRPEGGSMQTPRTVVVPPTSSTSALSDRRKRNREDTAVTVGYLRVHGVQRRMARGRGADPFEDAGLYAEEGNPVAQFAPVQLSSDEVARQQLLTLFPAIPVTGLRKTDQLPPVAVSRIESRMKAAGLPKASFSIGRRIVSDAYVSVSPLTSSDEYIMLLKDMLSPTRDAQLAQALCRELCADPTAVRSSLCAILAERAVADTLPARARVLAVKLLGLRQFSKSSVDTVAWTFIQCCQCTDRDVMESSQVQWAQTLRCATPRELPPFPLRDSVLYLALCHTLLNRLAAARTARQGYLPYVLTAAGGYAQLISSKALLSQRRFEDFTAHVSTAFEGSVGLLS</sequence>
<gene>
    <name evidence="2" type="ORF">ABB37_06600</name>
</gene>
<protein>
    <submittedName>
        <fullName evidence="2">Uncharacterized protein</fullName>
    </submittedName>
</protein>
<feature type="compositionally biased region" description="Polar residues" evidence="1">
    <location>
        <begin position="51"/>
        <end position="69"/>
    </location>
</feature>
<dbReference type="GeneID" id="26906886"/>
<dbReference type="EMBL" id="LGTL01000015">
    <property type="protein sequence ID" value="KPA77762.1"/>
    <property type="molecule type" value="Genomic_DNA"/>
</dbReference>
<dbReference type="EMBL" id="LGTL01000015">
    <property type="protein sequence ID" value="KPA77761.1"/>
    <property type="molecule type" value="Genomic_DNA"/>
</dbReference>
<comment type="caution">
    <text evidence="2">The sequence shown here is derived from an EMBL/GenBank/DDBJ whole genome shotgun (WGS) entry which is preliminary data.</text>
</comment>
<evidence type="ECO:0000313" key="3">
    <source>
        <dbReference type="Proteomes" id="UP000037923"/>
    </source>
</evidence>
<keyword evidence="3" id="KW-1185">Reference proteome</keyword>
<dbReference type="AlphaFoldDB" id="A0A0N0DTN8"/>
<reference evidence="2 3" key="1">
    <citation type="submission" date="2015-07" db="EMBL/GenBank/DDBJ databases">
        <title>High-quality genome of monoxenous trypanosomatid Leptomonas pyrrhocoris.</title>
        <authorList>
            <person name="Flegontov P."/>
            <person name="Butenko A."/>
            <person name="Firsov S."/>
            <person name="Vlcek C."/>
            <person name="Logacheva M.D."/>
            <person name="Field M."/>
            <person name="Filatov D."/>
            <person name="Flegontova O."/>
            <person name="Gerasimov E."/>
            <person name="Jackson A.P."/>
            <person name="Kelly S."/>
            <person name="Opperdoes F."/>
            <person name="O'Reilly A."/>
            <person name="Votypka J."/>
            <person name="Yurchenko V."/>
            <person name="Lukes J."/>
        </authorList>
    </citation>
    <scope>NUCLEOTIDE SEQUENCE [LARGE SCALE GENOMIC DNA]</scope>
    <source>
        <strain evidence="2">H10</strain>
    </source>
</reference>
<accession>A0A0N0DTN8</accession>
<dbReference type="RefSeq" id="XP_015656201.1">
    <property type="nucleotide sequence ID" value="XM_015804908.1"/>
</dbReference>
<feature type="region of interest" description="Disordered" evidence="1">
    <location>
        <begin position="41"/>
        <end position="77"/>
    </location>
</feature>
<dbReference type="OMA" id="CRDSMGD"/>
<dbReference type="Proteomes" id="UP000037923">
    <property type="component" value="Unassembled WGS sequence"/>
</dbReference>
<dbReference type="RefSeq" id="XP_015656200.1">
    <property type="nucleotide sequence ID" value="XM_015804907.1"/>
</dbReference>
<proteinExistence type="predicted"/>
<organism evidence="2 3">
    <name type="scientific">Leptomonas pyrrhocoris</name>
    <name type="common">Firebug parasite</name>
    <dbReference type="NCBI Taxonomy" id="157538"/>
    <lineage>
        <taxon>Eukaryota</taxon>
        <taxon>Discoba</taxon>
        <taxon>Euglenozoa</taxon>
        <taxon>Kinetoplastea</taxon>
        <taxon>Metakinetoplastina</taxon>
        <taxon>Trypanosomatida</taxon>
        <taxon>Trypanosomatidae</taxon>
        <taxon>Leishmaniinae</taxon>
        <taxon>Leptomonas</taxon>
    </lineage>
</organism>
<dbReference type="OrthoDB" id="260743at2759"/>
<dbReference type="VEuPathDB" id="TriTrypDB:LpyrH10_15_0100"/>
<evidence type="ECO:0000313" key="2">
    <source>
        <dbReference type="EMBL" id="KPA77762.1"/>
    </source>
</evidence>
<name>A0A0N0DTN8_LEPPY</name>